<keyword evidence="2" id="KW-1185">Reference proteome</keyword>
<dbReference type="Proteomes" id="UP001143856">
    <property type="component" value="Unassembled WGS sequence"/>
</dbReference>
<protein>
    <submittedName>
        <fullName evidence="1">Uncharacterized protein</fullName>
    </submittedName>
</protein>
<reference evidence="1" key="1">
    <citation type="submission" date="2022-10" db="EMBL/GenBank/DDBJ databases">
        <title>Genome Sequence of Xylaria curta.</title>
        <authorList>
            <person name="Buettner E."/>
        </authorList>
    </citation>
    <scope>NUCLEOTIDE SEQUENCE</scope>
    <source>
        <strain evidence="1">Babe10</strain>
    </source>
</reference>
<gene>
    <name evidence="1" type="ORF">NUW58_g5672</name>
</gene>
<comment type="caution">
    <text evidence="1">The sequence shown here is derived from an EMBL/GenBank/DDBJ whole genome shotgun (WGS) entry which is preliminary data.</text>
</comment>
<sequence>MFGSRWTFSTARSETFSTTRSSRVRLFAKASAAKNAALTALHAALGEMKASPDDVKLLPRQFILFLKDALAEAMAEGSFIEFLNVEGPHLARKSVFSALDFTLYIRSRLYNPSGRTSRSHPDKQPDVSLLRVVKSVDDVLVETTRLLLCRGCDVNRIMHSGALRYSIWSHFLMEYVGWANVQGPETIAIQLGSLYRLLGILLSHGADLEATVYLIGKGTLPASEVLVMMLGPDATDQLLSETEAPDSEGRDSPMRQSKGAQPSASKERSWPKVSQRYPVEPAAPKAERSSTVQPTKKANISAAGRGFLSRQNDPELWGRQTRPKAPLRYPVQRPTPNAVYSSTVQRTRRPGTPVPGEDSGDEPELWDRQTRPKAPLRYPVQRPTLNAVYSSTVQRTRRPDTPVPGEDPGDESEPWDSQVSVIELRRPEASERWDSQEHVTELRAPEAPEPFVKDKSNSWPVTPNGTLCGDAAAEITSIGDKVKNATVCDAFPLLLTQQISLADESIVSSIILFVLGDGLACLEKYWHHKGTGDVRMYAIKPAQAAGLKIILTSSSDAKLTKISDKFRHSPISAINYTTKFSNWYEEILTLTAVNGGDLIVDVGGALTIVKSMKCTRCGGIVCIVSYLSKRSHGDLKELIPSNIDKRITLRTPQREMDAPKLRVAVTQAEPEWLDLGATVDKTIRLIAEAAANGARLIAFPEVWITGYPGWIWGRTIDPPMSTRYTLNALAIESSEMTRIRQAAQENSVAVVLGFAERSHTHSLYISQAIISPEGEILLTRRKIKPTHVERTLFGDGSGSDLNNVVEIDFGGGIGKVKVGTLSCWEHAQPLLKYHTYTQGEAIHISMWPPIDPHGGVAAPTHWAQSAEGCLNLSQTYAIEGGTFVLHCTGVANQKCIDTLQTENCLGFNKPGGGHSCVIGPDGRRLTPPLGDGNPSTEGLVYADLDLTMIVTNRQFIDVVGHYSRPDLLWVGVDKKQKTPVVERAGVPGE</sequence>
<organism evidence="1 2">
    <name type="scientific">Xylaria curta</name>
    <dbReference type="NCBI Taxonomy" id="42375"/>
    <lineage>
        <taxon>Eukaryota</taxon>
        <taxon>Fungi</taxon>
        <taxon>Dikarya</taxon>
        <taxon>Ascomycota</taxon>
        <taxon>Pezizomycotina</taxon>
        <taxon>Sordariomycetes</taxon>
        <taxon>Xylariomycetidae</taxon>
        <taxon>Xylariales</taxon>
        <taxon>Xylariaceae</taxon>
        <taxon>Xylaria</taxon>
    </lineage>
</organism>
<proteinExistence type="predicted"/>
<evidence type="ECO:0000313" key="1">
    <source>
        <dbReference type="EMBL" id="KAJ2985183.1"/>
    </source>
</evidence>
<dbReference type="EMBL" id="JAPDGR010001148">
    <property type="protein sequence ID" value="KAJ2985183.1"/>
    <property type="molecule type" value="Genomic_DNA"/>
</dbReference>
<accession>A0ACC1P1T0</accession>
<name>A0ACC1P1T0_9PEZI</name>
<evidence type="ECO:0000313" key="2">
    <source>
        <dbReference type="Proteomes" id="UP001143856"/>
    </source>
</evidence>